<dbReference type="OrthoDB" id="15380at2157"/>
<gene>
    <name evidence="1" type="ORF">CF15_07800</name>
</gene>
<reference evidence="1 2" key="1">
    <citation type="submission" date="2015-11" db="EMBL/GenBank/DDBJ databases">
        <title>Genome sequence of Pyrodictium occultum PL-19, a marine hyperthermophilic archaeon isolated from Volcano, Italy.</title>
        <authorList>
            <person name="Utturkar S."/>
            <person name="Huber H."/>
            <person name="Leptihn S."/>
            <person name="Brown S."/>
            <person name="Stetter K.O."/>
            <person name="Podar M."/>
        </authorList>
    </citation>
    <scope>NUCLEOTIDE SEQUENCE [LARGE SCALE GENOMIC DNA]</scope>
    <source>
        <strain evidence="1 2">PL-19</strain>
    </source>
</reference>
<proteinExistence type="predicted"/>
<name>A0A0V8RX38_PYROC</name>
<dbReference type="Proteomes" id="UP000053352">
    <property type="component" value="Unassembled WGS sequence"/>
</dbReference>
<evidence type="ECO:0000313" key="1">
    <source>
        <dbReference type="EMBL" id="KSW12605.1"/>
    </source>
</evidence>
<accession>A0A0V8RX38</accession>
<evidence type="ECO:0000313" key="2">
    <source>
        <dbReference type="Proteomes" id="UP000053352"/>
    </source>
</evidence>
<dbReference type="RefSeq" id="WP_058371287.1">
    <property type="nucleotide sequence ID" value="NZ_LNTB01000001.1"/>
</dbReference>
<keyword evidence="2" id="KW-1185">Reference proteome</keyword>
<comment type="caution">
    <text evidence="1">The sequence shown here is derived from an EMBL/GenBank/DDBJ whole genome shotgun (WGS) entry which is preliminary data.</text>
</comment>
<organism evidence="1 2">
    <name type="scientific">Pyrodictium occultum</name>
    <dbReference type="NCBI Taxonomy" id="2309"/>
    <lineage>
        <taxon>Archaea</taxon>
        <taxon>Thermoproteota</taxon>
        <taxon>Thermoprotei</taxon>
        <taxon>Desulfurococcales</taxon>
        <taxon>Pyrodictiaceae</taxon>
        <taxon>Pyrodictium</taxon>
    </lineage>
</organism>
<protein>
    <submittedName>
        <fullName evidence="1">Uncharacterized protein</fullName>
    </submittedName>
</protein>
<dbReference type="EMBL" id="LNTB01000001">
    <property type="protein sequence ID" value="KSW12605.1"/>
    <property type="molecule type" value="Genomic_DNA"/>
</dbReference>
<dbReference type="AlphaFoldDB" id="A0A0V8RX38"/>
<sequence>MAEEAGIPGHAAKTGWAKRLQGFLRDRGISFEAEGEATRIHLGDIVVEVAEAGGGRGYAVVITVPLPGSSREADEAAGRALADAIRLAGLLGAEGLGYELDTSLPGYPSLRIIVEYRDPRELADTLIAALEKYLAA</sequence>